<accession>A0A1G8LX35</accession>
<dbReference type="InterPro" id="IPR024936">
    <property type="entry name" value="Cyclophilin-type_PPIase"/>
</dbReference>
<dbReference type="GO" id="GO:0006457">
    <property type="term" value="P:protein folding"/>
    <property type="evidence" value="ECO:0007669"/>
    <property type="project" value="InterPro"/>
</dbReference>
<keyword evidence="9" id="KW-1185">Reference proteome</keyword>
<evidence type="ECO:0000256" key="4">
    <source>
        <dbReference type="ARBA" id="ARBA00023235"/>
    </source>
</evidence>
<dbReference type="Pfam" id="PF00160">
    <property type="entry name" value="Pro_isomerase"/>
    <property type="match status" value="1"/>
</dbReference>
<evidence type="ECO:0000256" key="2">
    <source>
        <dbReference type="ARBA" id="ARBA00007365"/>
    </source>
</evidence>
<dbReference type="PROSITE" id="PS50072">
    <property type="entry name" value="CSA_PPIASE_2"/>
    <property type="match status" value="1"/>
</dbReference>
<dbReference type="Gene3D" id="2.40.100.10">
    <property type="entry name" value="Cyclophilin-like"/>
    <property type="match status" value="1"/>
</dbReference>
<evidence type="ECO:0000256" key="5">
    <source>
        <dbReference type="RuleBase" id="RU363019"/>
    </source>
</evidence>
<dbReference type="AlphaFoldDB" id="A0A1G8LX35"/>
<dbReference type="PIRSF" id="PIRSF001467">
    <property type="entry name" value="Peptidylpro_ismrse"/>
    <property type="match status" value="1"/>
</dbReference>
<gene>
    <name evidence="8" type="ORF">SAMN04488695_10350</name>
    <name evidence="7" type="ORF">SAMN05421804_103198</name>
</gene>
<dbReference type="CDD" id="cd00317">
    <property type="entry name" value="cyclophilin"/>
    <property type="match status" value="1"/>
</dbReference>
<dbReference type="EMBL" id="FNDZ01000003">
    <property type="protein sequence ID" value="SDI59720.1"/>
    <property type="molecule type" value="Genomic_DNA"/>
</dbReference>
<organism evidence="7 10">
    <name type="scientific">Proteiniclasticum ruminis</name>
    <dbReference type="NCBI Taxonomy" id="398199"/>
    <lineage>
        <taxon>Bacteria</taxon>
        <taxon>Bacillati</taxon>
        <taxon>Bacillota</taxon>
        <taxon>Clostridia</taxon>
        <taxon>Eubacteriales</taxon>
        <taxon>Clostridiaceae</taxon>
        <taxon>Proteiniclasticum</taxon>
    </lineage>
</organism>
<keyword evidence="3 5" id="KW-0697">Rotamase</keyword>
<proteinExistence type="inferred from homology"/>
<comment type="function">
    <text evidence="1 5">PPIases accelerate the folding of proteins. It catalyzes the cis-trans isomerization of proline imidic peptide bonds in oligopeptides.</text>
</comment>
<dbReference type="eggNOG" id="COG0652">
    <property type="taxonomic scope" value="Bacteria"/>
</dbReference>
<dbReference type="InterPro" id="IPR002130">
    <property type="entry name" value="Cyclophilin-type_PPIase_dom"/>
</dbReference>
<feature type="domain" description="PPIase cyclophilin-type" evidence="6">
    <location>
        <begin position="14"/>
        <end position="158"/>
    </location>
</feature>
<evidence type="ECO:0000256" key="3">
    <source>
        <dbReference type="ARBA" id="ARBA00023110"/>
    </source>
</evidence>
<dbReference type="PRINTS" id="PR00153">
    <property type="entry name" value="CSAPPISMRASE"/>
</dbReference>
<dbReference type="SUPFAM" id="SSF50891">
    <property type="entry name" value="Cyclophilin-like"/>
    <property type="match status" value="1"/>
</dbReference>
<dbReference type="Proteomes" id="UP000183255">
    <property type="component" value="Unassembled WGS sequence"/>
</dbReference>
<dbReference type="EC" id="5.2.1.8" evidence="5"/>
<evidence type="ECO:0000259" key="6">
    <source>
        <dbReference type="PROSITE" id="PS50072"/>
    </source>
</evidence>
<dbReference type="PANTHER" id="PTHR45625:SF4">
    <property type="entry name" value="PEPTIDYLPROLYL ISOMERASE DOMAIN AND WD REPEAT-CONTAINING PROTEIN 1"/>
    <property type="match status" value="1"/>
</dbReference>
<dbReference type="OrthoDB" id="9807797at2"/>
<dbReference type="RefSeq" id="WP_031575117.1">
    <property type="nucleotide sequence ID" value="NZ_DAMAXS010000044.1"/>
</dbReference>
<reference evidence="9 10" key="1">
    <citation type="submission" date="2016-10" db="EMBL/GenBank/DDBJ databases">
        <authorList>
            <person name="de Groot N.N."/>
        </authorList>
    </citation>
    <scope>NUCLEOTIDE SEQUENCE [LARGE SCALE GENOMIC DNA]</scope>
    <source>
        <strain evidence="7 10">CGMCC 1.5058</strain>
        <strain evidence="8 9">ML2</strain>
    </source>
</reference>
<evidence type="ECO:0000313" key="9">
    <source>
        <dbReference type="Proteomes" id="UP000181899"/>
    </source>
</evidence>
<sequence length="170" mass="18636">MNPIVTIKLATGKEIKIELYKDLAPNTVKNFVSLVNKGFYDGLKFHRVIPGFMIQGGCPEGIGIGGPGHRIKGEFRANGFQNDLKHTKGVISMARSQHNDSAGSQFFLMVADAPHLDGQYAGFGAVIEGLENALEIARVDRDYRDMPRVDQIMEKVTVEHAEDLGAPEVL</sequence>
<evidence type="ECO:0000313" key="10">
    <source>
        <dbReference type="Proteomes" id="UP000183255"/>
    </source>
</evidence>
<dbReference type="InterPro" id="IPR020892">
    <property type="entry name" value="Cyclophilin-type_PPIase_CS"/>
</dbReference>
<dbReference type="EMBL" id="FOVK01000003">
    <property type="protein sequence ID" value="SFN62446.1"/>
    <property type="molecule type" value="Genomic_DNA"/>
</dbReference>
<comment type="catalytic activity">
    <reaction evidence="5">
        <text>[protein]-peptidylproline (omega=180) = [protein]-peptidylproline (omega=0)</text>
        <dbReference type="Rhea" id="RHEA:16237"/>
        <dbReference type="Rhea" id="RHEA-COMP:10747"/>
        <dbReference type="Rhea" id="RHEA-COMP:10748"/>
        <dbReference type="ChEBI" id="CHEBI:83833"/>
        <dbReference type="ChEBI" id="CHEBI:83834"/>
        <dbReference type="EC" id="5.2.1.8"/>
    </reaction>
</comment>
<keyword evidence="4 5" id="KW-0413">Isomerase</keyword>
<comment type="similarity">
    <text evidence="2 5">Belongs to the cyclophilin-type PPIase family.</text>
</comment>
<dbReference type="GO" id="GO:0003755">
    <property type="term" value="F:peptidyl-prolyl cis-trans isomerase activity"/>
    <property type="evidence" value="ECO:0007669"/>
    <property type="project" value="UniProtKB-UniRule"/>
</dbReference>
<dbReference type="Proteomes" id="UP000181899">
    <property type="component" value="Unassembled WGS sequence"/>
</dbReference>
<name>A0A1G8LX35_9CLOT</name>
<protein>
    <recommendedName>
        <fullName evidence="5">Peptidyl-prolyl cis-trans isomerase</fullName>
        <shortName evidence="5">PPIase</shortName>
        <ecNumber evidence="5">5.2.1.8</ecNumber>
    </recommendedName>
</protein>
<dbReference type="PROSITE" id="PS00170">
    <property type="entry name" value="CSA_PPIASE_1"/>
    <property type="match status" value="1"/>
</dbReference>
<dbReference type="PANTHER" id="PTHR45625">
    <property type="entry name" value="PEPTIDYL-PROLYL CIS-TRANS ISOMERASE-RELATED"/>
    <property type="match status" value="1"/>
</dbReference>
<evidence type="ECO:0000313" key="8">
    <source>
        <dbReference type="EMBL" id="SFN62446.1"/>
    </source>
</evidence>
<dbReference type="STRING" id="398199.SAMN05421804_103198"/>
<dbReference type="InterPro" id="IPR029000">
    <property type="entry name" value="Cyclophilin-like_dom_sf"/>
</dbReference>
<evidence type="ECO:0000256" key="1">
    <source>
        <dbReference type="ARBA" id="ARBA00002388"/>
    </source>
</evidence>
<evidence type="ECO:0000313" key="7">
    <source>
        <dbReference type="EMBL" id="SDI59720.1"/>
    </source>
</evidence>
<dbReference type="InterPro" id="IPR044666">
    <property type="entry name" value="Cyclophilin_A-like"/>
</dbReference>